<sequence length="179" mass="19359">MSVDEELRIVEDPASGAVIAIPGWWESAIRLTPAVVISGQEPLAAEQQLGRMNFQVTVEAPPADFSGLHNYTREQIRGFAEFNGGARVLGLRTIHGSSKGGEWEGRVVTTSYRVQTQFAEDTELIAIQTWTLLGPIATAVTLTGRLLHFDGLLALHEAALPYFVPASQLGAVSPESRGY</sequence>
<dbReference type="RefSeq" id="WP_179387976.1">
    <property type="nucleotide sequence ID" value="NZ_JACBYQ010000001.1"/>
</dbReference>
<comment type="caution">
    <text evidence="1">The sequence shown here is derived from an EMBL/GenBank/DDBJ whole genome shotgun (WGS) entry which is preliminary data.</text>
</comment>
<dbReference type="AlphaFoldDB" id="A0A7Y9LRC6"/>
<dbReference type="Proteomes" id="UP000521748">
    <property type="component" value="Unassembled WGS sequence"/>
</dbReference>
<gene>
    <name evidence="1" type="ORF">FHU41_000400</name>
</gene>
<dbReference type="EMBL" id="JACBYQ010000001">
    <property type="protein sequence ID" value="NYE94179.1"/>
    <property type="molecule type" value="Genomic_DNA"/>
</dbReference>
<organism evidence="1 2">
    <name type="scientific">Psychromicrobium silvestre</name>
    <dbReference type="NCBI Taxonomy" id="1645614"/>
    <lineage>
        <taxon>Bacteria</taxon>
        <taxon>Bacillati</taxon>
        <taxon>Actinomycetota</taxon>
        <taxon>Actinomycetes</taxon>
        <taxon>Micrococcales</taxon>
        <taxon>Micrococcaceae</taxon>
        <taxon>Psychromicrobium</taxon>
    </lineage>
</organism>
<proteinExistence type="predicted"/>
<reference evidence="1 2" key="1">
    <citation type="submission" date="2020-07" db="EMBL/GenBank/DDBJ databases">
        <title>Sequencing the genomes of 1000 actinobacteria strains.</title>
        <authorList>
            <person name="Klenk H.-P."/>
        </authorList>
    </citation>
    <scope>NUCLEOTIDE SEQUENCE [LARGE SCALE GENOMIC DNA]</scope>
    <source>
        <strain evidence="1 2">DSM 102047</strain>
    </source>
</reference>
<name>A0A7Y9LRC6_9MICC</name>
<accession>A0A7Y9LRC6</accession>
<evidence type="ECO:0000313" key="1">
    <source>
        <dbReference type="EMBL" id="NYE94179.1"/>
    </source>
</evidence>
<keyword evidence="2" id="KW-1185">Reference proteome</keyword>
<evidence type="ECO:0000313" key="2">
    <source>
        <dbReference type="Proteomes" id="UP000521748"/>
    </source>
</evidence>
<protein>
    <submittedName>
        <fullName evidence="1">Uncharacterized protein</fullName>
    </submittedName>
</protein>